<evidence type="ECO:0000313" key="3">
    <source>
        <dbReference type="Proteomes" id="UP001430377"/>
    </source>
</evidence>
<proteinExistence type="predicted"/>
<feature type="region of interest" description="Disordered" evidence="1">
    <location>
        <begin position="1"/>
        <end position="25"/>
    </location>
</feature>
<dbReference type="AlphaFoldDB" id="A0AAW4Q0S8"/>
<dbReference type="RefSeq" id="WP_220620716.1">
    <property type="nucleotide sequence ID" value="NZ_RKLR01000020.1"/>
</dbReference>
<gene>
    <name evidence="2" type="ORF">EGH21_22765</name>
</gene>
<comment type="caution">
    <text evidence="2">The sequence shown here is derived from an EMBL/GenBank/DDBJ whole genome shotgun (WGS) entry which is preliminary data.</text>
</comment>
<evidence type="ECO:0000313" key="2">
    <source>
        <dbReference type="EMBL" id="MBX0325844.1"/>
    </source>
</evidence>
<dbReference type="Proteomes" id="UP001430377">
    <property type="component" value="Unassembled WGS sequence"/>
</dbReference>
<evidence type="ECO:0000256" key="1">
    <source>
        <dbReference type="SAM" id="MobiDB-lite"/>
    </source>
</evidence>
<name>A0AAW4Q0S8_9EURY</name>
<sequence length="156" mass="17711">MPPSGFFPVHKTDIATDGGNSGDLGAERHRILRELQRELERHPSVQRATGNPDGKYRELRAILDPAVLGVDADKATLRVAWWPAPEDPEYAFHYSDDSGFDCGWHREPNPHVDGKLHYQERSSTDEPYEYESVSFSADTPPRILWTVLDRLTDRIG</sequence>
<dbReference type="EMBL" id="RKLR01000020">
    <property type="protein sequence ID" value="MBX0325844.1"/>
    <property type="molecule type" value="Genomic_DNA"/>
</dbReference>
<reference evidence="2 3" key="1">
    <citation type="submission" date="2021-06" db="EMBL/GenBank/DDBJ databases">
        <title>Halomicroarcula sp. a new haloarchaeum isolated from saline soil.</title>
        <authorList>
            <person name="Duran-Viseras A."/>
            <person name="Sanchez-Porro C."/>
            <person name="Ventosa A."/>
        </authorList>
    </citation>
    <scope>NUCLEOTIDE SEQUENCE [LARGE SCALE GENOMIC DNA]</scope>
    <source>
        <strain evidence="2 3">F13</strain>
    </source>
</reference>
<protein>
    <submittedName>
        <fullName evidence="2">Uncharacterized protein</fullName>
    </submittedName>
</protein>
<dbReference type="InterPro" id="IPR045397">
    <property type="entry name" value="TumE-like"/>
</dbReference>
<keyword evidence="3" id="KW-1185">Reference proteome</keyword>
<dbReference type="Pfam" id="PF20126">
    <property type="entry name" value="TumE"/>
    <property type="match status" value="1"/>
</dbReference>
<accession>A0AAW4Q0S8</accession>
<organism evidence="2 3">
    <name type="scientific">Haloarcula rubra</name>
    <dbReference type="NCBI Taxonomy" id="2487747"/>
    <lineage>
        <taxon>Archaea</taxon>
        <taxon>Methanobacteriati</taxon>
        <taxon>Methanobacteriota</taxon>
        <taxon>Stenosarchaea group</taxon>
        <taxon>Halobacteria</taxon>
        <taxon>Halobacteriales</taxon>
        <taxon>Haloarculaceae</taxon>
        <taxon>Haloarcula</taxon>
    </lineage>
</organism>